<keyword evidence="1" id="KW-0175">Coiled coil</keyword>
<protein>
    <submittedName>
        <fullName evidence="3">GGDEF domain-containing protein</fullName>
    </submittedName>
</protein>
<evidence type="ECO:0000256" key="2">
    <source>
        <dbReference type="SAM" id="Phobius"/>
    </source>
</evidence>
<dbReference type="RefSeq" id="WP_078498299.1">
    <property type="nucleotide sequence ID" value="NZ_MSZX01000003.1"/>
</dbReference>
<feature type="transmembrane region" description="Helical" evidence="2">
    <location>
        <begin position="12"/>
        <end position="29"/>
    </location>
</feature>
<keyword evidence="4" id="KW-1185">Reference proteome</keyword>
<comment type="caution">
    <text evidence="3">The sequence shown here is derived from an EMBL/GenBank/DDBJ whole genome shotgun (WGS) entry which is preliminary data.</text>
</comment>
<keyword evidence="2" id="KW-0812">Transmembrane</keyword>
<reference evidence="3 4" key="1">
    <citation type="submission" date="2017-01" db="EMBL/GenBank/DDBJ databases">
        <title>Genome analysis of Paenibacillus selenitrireducens ES3-24.</title>
        <authorList>
            <person name="Xu D."/>
            <person name="Yao R."/>
            <person name="Zheng S."/>
        </authorList>
    </citation>
    <scope>NUCLEOTIDE SEQUENCE [LARGE SCALE GENOMIC DNA]</scope>
    <source>
        <strain evidence="3 4">ES3-24</strain>
    </source>
</reference>
<keyword evidence="2" id="KW-0472">Membrane</keyword>
<feature type="coiled-coil region" evidence="1">
    <location>
        <begin position="104"/>
        <end position="134"/>
    </location>
</feature>
<feature type="transmembrane region" description="Helical" evidence="2">
    <location>
        <begin position="91"/>
        <end position="108"/>
    </location>
</feature>
<name>A0A1T2XHE2_9BACL</name>
<organism evidence="3 4">
    <name type="scientific">Paenibacillus selenitireducens</name>
    <dbReference type="NCBI Taxonomy" id="1324314"/>
    <lineage>
        <taxon>Bacteria</taxon>
        <taxon>Bacillati</taxon>
        <taxon>Bacillota</taxon>
        <taxon>Bacilli</taxon>
        <taxon>Bacillales</taxon>
        <taxon>Paenibacillaceae</taxon>
        <taxon>Paenibacillus</taxon>
    </lineage>
</organism>
<gene>
    <name evidence="3" type="ORF">BVG16_09445</name>
</gene>
<keyword evidence="2" id="KW-1133">Transmembrane helix</keyword>
<proteinExistence type="predicted"/>
<dbReference type="AlphaFoldDB" id="A0A1T2XHE2"/>
<feature type="transmembrane region" description="Helical" evidence="2">
    <location>
        <begin position="35"/>
        <end position="54"/>
    </location>
</feature>
<accession>A0A1T2XHE2</accession>
<dbReference type="EMBL" id="MSZX01000003">
    <property type="protein sequence ID" value="OPA79301.1"/>
    <property type="molecule type" value="Genomic_DNA"/>
</dbReference>
<dbReference type="Gene3D" id="3.30.70.270">
    <property type="match status" value="1"/>
</dbReference>
<evidence type="ECO:0000256" key="1">
    <source>
        <dbReference type="SAM" id="Coils"/>
    </source>
</evidence>
<evidence type="ECO:0000313" key="3">
    <source>
        <dbReference type="EMBL" id="OPA79301.1"/>
    </source>
</evidence>
<dbReference type="Proteomes" id="UP000190188">
    <property type="component" value="Unassembled WGS sequence"/>
</dbReference>
<dbReference type="InterPro" id="IPR043128">
    <property type="entry name" value="Rev_trsase/Diguanyl_cyclase"/>
</dbReference>
<sequence length="284" mass="32757">MKRNQSSLLSDVAFLLLFVICFICVVFTSSNPTYYIQNIIFLNAAFLIAIVTYFTNLTAGLILNFLFIFGCGTYTLYQSVVQGVSIDSQNYFWILMTPIITAVTWTLTRANKQLQEEKEQLQRSNASLATMDENTLLKNSWSFQKDTTVFMALSKRFNIPLTLVVMRVRYWDEIRRMTSDEEMTSVIYDISTLSQTSIRTNDCLYIFDKENLTWGLILFTDRQGANVVIDRLKQNVINLNNGEHSYKYKVELNLKIGAVEYDPEGISTPLDFIAEARKQLEYDV</sequence>
<dbReference type="OrthoDB" id="2157599at2"/>
<feature type="transmembrane region" description="Helical" evidence="2">
    <location>
        <begin position="61"/>
        <end position="79"/>
    </location>
</feature>
<dbReference type="STRING" id="1324314.BVG16_09445"/>
<evidence type="ECO:0000313" key="4">
    <source>
        <dbReference type="Proteomes" id="UP000190188"/>
    </source>
</evidence>